<evidence type="ECO:0000256" key="1">
    <source>
        <dbReference type="ARBA" id="ARBA00001946"/>
    </source>
</evidence>
<dbReference type="InterPro" id="IPR036390">
    <property type="entry name" value="WH_DNA-bd_sf"/>
</dbReference>
<evidence type="ECO:0000256" key="14">
    <source>
        <dbReference type="ARBA" id="ARBA00023235"/>
    </source>
</evidence>
<dbReference type="InterPro" id="IPR036388">
    <property type="entry name" value="WH-like_DNA-bd_sf"/>
</dbReference>
<dbReference type="Pfam" id="PF16124">
    <property type="entry name" value="RecQ_Zn_bind"/>
    <property type="match status" value="1"/>
</dbReference>
<dbReference type="PANTHER" id="PTHR13710:SF105">
    <property type="entry name" value="ATP-DEPENDENT DNA HELICASE Q1"/>
    <property type="match status" value="1"/>
</dbReference>
<comment type="similarity">
    <text evidence="3">Belongs to the helicase family. RecQ subfamily.</text>
</comment>
<dbReference type="EMBL" id="FOHK01000005">
    <property type="protein sequence ID" value="SET19676.1"/>
    <property type="molecule type" value="Genomic_DNA"/>
</dbReference>
<dbReference type="SUPFAM" id="SSF46785">
    <property type="entry name" value="Winged helix' DNA-binding domain"/>
    <property type="match status" value="1"/>
</dbReference>
<evidence type="ECO:0000256" key="8">
    <source>
        <dbReference type="ARBA" id="ARBA00022806"/>
    </source>
</evidence>
<gene>
    <name evidence="20" type="ORF">SAMN05660429_01218</name>
</gene>
<feature type="domain" description="Helicase ATP-binding" evidence="18">
    <location>
        <begin position="34"/>
        <end position="202"/>
    </location>
</feature>
<dbReference type="FunFam" id="3.40.50.300:FF:000156">
    <property type="entry name" value="ATP-dependent DNA helicase recQ"/>
    <property type="match status" value="1"/>
</dbReference>
<keyword evidence="13" id="KW-0234">DNA repair</keyword>
<dbReference type="GO" id="GO:0006260">
    <property type="term" value="P:DNA replication"/>
    <property type="evidence" value="ECO:0007669"/>
    <property type="project" value="InterPro"/>
</dbReference>
<dbReference type="GO" id="GO:0005524">
    <property type="term" value="F:ATP binding"/>
    <property type="evidence" value="ECO:0007669"/>
    <property type="project" value="UniProtKB-KW"/>
</dbReference>
<keyword evidence="4" id="KW-0479">Metal-binding</keyword>
<dbReference type="SMART" id="SM00490">
    <property type="entry name" value="HELICc"/>
    <property type="match status" value="1"/>
</dbReference>
<keyword evidence="9" id="KW-0862">Zinc</keyword>
<dbReference type="OrthoDB" id="9760034at2"/>
<dbReference type="Pfam" id="PF00271">
    <property type="entry name" value="Helicase_C"/>
    <property type="match status" value="1"/>
</dbReference>
<dbReference type="GO" id="GO:0006310">
    <property type="term" value="P:DNA recombination"/>
    <property type="evidence" value="ECO:0007669"/>
    <property type="project" value="UniProtKB-UniRule"/>
</dbReference>
<keyword evidence="5" id="KW-0547">Nucleotide-binding</keyword>
<dbReference type="InterPro" id="IPR032284">
    <property type="entry name" value="RecQ_Zn-bd"/>
</dbReference>
<evidence type="ECO:0000256" key="15">
    <source>
        <dbReference type="ARBA" id="ARBA00034617"/>
    </source>
</evidence>
<dbReference type="PANTHER" id="PTHR13710">
    <property type="entry name" value="DNA HELICASE RECQ FAMILY MEMBER"/>
    <property type="match status" value="1"/>
</dbReference>
<dbReference type="Pfam" id="PF09382">
    <property type="entry name" value="RQC"/>
    <property type="match status" value="1"/>
</dbReference>
<dbReference type="SUPFAM" id="SSF52540">
    <property type="entry name" value="P-loop containing nucleoside triphosphate hydrolases"/>
    <property type="match status" value="1"/>
</dbReference>
<dbReference type="PROSITE" id="PS50967">
    <property type="entry name" value="HRDC"/>
    <property type="match status" value="1"/>
</dbReference>
<comment type="cofactor">
    <cofactor evidence="2">
        <name>Zn(2+)</name>
        <dbReference type="ChEBI" id="CHEBI:29105"/>
    </cofactor>
</comment>
<feature type="domain" description="Helicase C-terminal" evidence="19">
    <location>
        <begin position="223"/>
        <end position="371"/>
    </location>
</feature>
<keyword evidence="7" id="KW-0378">Hydrolase</keyword>
<dbReference type="GO" id="GO:0006281">
    <property type="term" value="P:DNA repair"/>
    <property type="evidence" value="ECO:0007669"/>
    <property type="project" value="UniProtKB-KW"/>
</dbReference>
<dbReference type="GO" id="GO:0030894">
    <property type="term" value="C:replisome"/>
    <property type="evidence" value="ECO:0007669"/>
    <property type="project" value="TreeGrafter"/>
</dbReference>
<dbReference type="Gene3D" id="3.40.50.300">
    <property type="entry name" value="P-loop containing nucleotide triphosphate hydrolases"/>
    <property type="match status" value="2"/>
</dbReference>
<evidence type="ECO:0000256" key="13">
    <source>
        <dbReference type="ARBA" id="ARBA00023204"/>
    </source>
</evidence>
<keyword evidence="11" id="KW-0238">DNA-binding</keyword>
<dbReference type="InterPro" id="IPR011545">
    <property type="entry name" value="DEAD/DEAH_box_helicase_dom"/>
</dbReference>
<dbReference type="InterPro" id="IPR014001">
    <property type="entry name" value="Helicase_ATP-bd"/>
</dbReference>
<dbReference type="InterPro" id="IPR010997">
    <property type="entry name" value="HRDC-like_sf"/>
</dbReference>
<dbReference type="SMART" id="SM00487">
    <property type="entry name" value="DEXDc"/>
    <property type="match status" value="1"/>
</dbReference>
<keyword evidence="14" id="KW-0413">Isomerase</keyword>
<dbReference type="STRING" id="349064.SAMN05660429_01218"/>
<dbReference type="SMART" id="SM00341">
    <property type="entry name" value="HRDC"/>
    <property type="match status" value="1"/>
</dbReference>
<dbReference type="EC" id="5.6.2.4" evidence="16"/>
<dbReference type="PROSITE" id="PS51192">
    <property type="entry name" value="HELICASE_ATP_BIND_1"/>
    <property type="match status" value="1"/>
</dbReference>
<dbReference type="GO" id="GO:0005737">
    <property type="term" value="C:cytoplasm"/>
    <property type="evidence" value="ECO:0007669"/>
    <property type="project" value="TreeGrafter"/>
</dbReference>
<dbReference type="GO" id="GO:0003677">
    <property type="term" value="F:DNA binding"/>
    <property type="evidence" value="ECO:0007669"/>
    <property type="project" value="UniProtKB-KW"/>
</dbReference>
<keyword evidence="21" id="KW-1185">Reference proteome</keyword>
<dbReference type="NCBIfam" id="TIGR01389">
    <property type="entry name" value="recQ"/>
    <property type="match status" value="1"/>
</dbReference>
<dbReference type="GO" id="GO:0043590">
    <property type="term" value="C:bacterial nucleoid"/>
    <property type="evidence" value="ECO:0007669"/>
    <property type="project" value="TreeGrafter"/>
</dbReference>
<evidence type="ECO:0000256" key="6">
    <source>
        <dbReference type="ARBA" id="ARBA00022763"/>
    </source>
</evidence>
<dbReference type="GO" id="GO:0043138">
    <property type="term" value="F:3'-5' DNA helicase activity"/>
    <property type="evidence" value="ECO:0007669"/>
    <property type="project" value="UniProtKB-EC"/>
</dbReference>
<evidence type="ECO:0000256" key="7">
    <source>
        <dbReference type="ARBA" id="ARBA00022801"/>
    </source>
</evidence>
<name>A0A1I0CL10_THASX</name>
<evidence type="ECO:0000256" key="5">
    <source>
        <dbReference type="ARBA" id="ARBA00022741"/>
    </source>
</evidence>
<dbReference type="InterPro" id="IPR002121">
    <property type="entry name" value="HRDC_dom"/>
</dbReference>
<evidence type="ECO:0000259" key="17">
    <source>
        <dbReference type="PROSITE" id="PS50967"/>
    </source>
</evidence>
<dbReference type="GO" id="GO:0016787">
    <property type="term" value="F:hydrolase activity"/>
    <property type="evidence" value="ECO:0007669"/>
    <property type="project" value="UniProtKB-KW"/>
</dbReference>
<dbReference type="Pfam" id="PF00270">
    <property type="entry name" value="DEAD"/>
    <property type="match status" value="1"/>
</dbReference>
<dbReference type="GO" id="GO:0009432">
    <property type="term" value="P:SOS response"/>
    <property type="evidence" value="ECO:0007669"/>
    <property type="project" value="UniProtKB-UniRule"/>
</dbReference>
<evidence type="ECO:0000256" key="10">
    <source>
        <dbReference type="ARBA" id="ARBA00022840"/>
    </source>
</evidence>
<comment type="catalytic activity">
    <reaction evidence="15">
        <text>Couples ATP hydrolysis with the unwinding of duplex DNA by translocating in the 3'-5' direction.</text>
        <dbReference type="EC" id="5.6.2.4"/>
    </reaction>
</comment>
<dbReference type="RefSeq" id="WP_093328510.1">
    <property type="nucleotide sequence ID" value="NZ_AP027363.1"/>
</dbReference>
<dbReference type="GO" id="GO:0009378">
    <property type="term" value="F:four-way junction helicase activity"/>
    <property type="evidence" value="ECO:0007669"/>
    <property type="project" value="TreeGrafter"/>
</dbReference>
<dbReference type="InterPro" id="IPR018982">
    <property type="entry name" value="RQC_domain"/>
</dbReference>
<evidence type="ECO:0000259" key="18">
    <source>
        <dbReference type="PROSITE" id="PS51192"/>
    </source>
</evidence>
<dbReference type="Pfam" id="PF00570">
    <property type="entry name" value="HRDC"/>
    <property type="match status" value="1"/>
</dbReference>
<evidence type="ECO:0000313" key="20">
    <source>
        <dbReference type="EMBL" id="SET19676.1"/>
    </source>
</evidence>
<keyword evidence="10" id="KW-0067">ATP-binding</keyword>
<dbReference type="FunFam" id="3.40.50.300:FF:000296">
    <property type="entry name" value="ATP-dependent DNA helicase RecQ"/>
    <property type="match status" value="1"/>
</dbReference>
<evidence type="ECO:0000259" key="19">
    <source>
        <dbReference type="PROSITE" id="PS51194"/>
    </source>
</evidence>
<evidence type="ECO:0000256" key="3">
    <source>
        <dbReference type="ARBA" id="ARBA00005446"/>
    </source>
</evidence>
<comment type="cofactor">
    <cofactor evidence="1">
        <name>Mg(2+)</name>
        <dbReference type="ChEBI" id="CHEBI:18420"/>
    </cofactor>
</comment>
<dbReference type="InterPro" id="IPR004589">
    <property type="entry name" value="DNA_helicase_ATP-dep_RecQ"/>
</dbReference>
<dbReference type="SMART" id="SM00956">
    <property type="entry name" value="RQC"/>
    <property type="match status" value="1"/>
</dbReference>
<evidence type="ECO:0000256" key="16">
    <source>
        <dbReference type="NCBIfam" id="TIGR01389"/>
    </source>
</evidence>
<dbReference type="InterPro" id="IPR027417">
    <property type="entry name" value="P-loop_NTPase"/>
</dbReference>
<evidence type="ECO:0000256" key="2">
    <source>
        <dbReference type="ARBA" id="ARBA00001947"/>
    </source>
</evidence>
<dbReference type="Gene3D" id="1.10.150.80">
    <property type="entry name" value="HRDC domain"/>
    <property type="match status" value="1"/>
</dbReference>
<evidence type="ECO:0000313" key="21">
    <source>
        <dbReference type="Proteomes" id="UP000199308"/>
    </source>
</evidence>
<dbReference type="Proteomes" id="UP000199308">
    <property type="component" value="Unassembled WGS sequence"/>
</dbReference>
<proteinExistence type="inferred from homology"/>
<dbReference type="CDD" id="cd18794">
    <property type="entry name" value="SF2_C_RecQ"/>
    <property type="match status" value="1"/>
</dbReference>
<keyword evidence="6" id="KW-0227">DNA damage</keyword>
<dbReference type="GO" id="GO:0046872">
    <property type="term" value="F:metal ion binding"/>
    <property type="evidence" value="ECO:0007669"/>
    <property type="project" value="UniProtKB-KW"/>
</dbReference>
<sequence>MNLATDTSTEQQLHNALKQYFGYESFRPGQLDVIKAMLSGQDSLVLMPTGGGKSMCYQLPAVVMPGITIVVSPLIALMKDQVDGLTRSGIPAAFINSTLSQQEIHDIFRKLGSGDLKLLYVAPERLTQHYFIEGLQQLPISLFAIDEAHCISQWGHDFRPAYTRLNTLKSLMPHVPMMALTATADVATRKDILSQLALNNPFVHLGSFDRPNIRVTLADKFNGIEQLASYIKKHRQDSGIVYCNSRWQVENLSKKLGEKGINCAAYHAGLEAEIRDYVQNAFTKDTIQVVIATVAFGLGINKPNIRFVVHFEPPRTLEGYYQEIGRAGRDGLPAEALFLYDEKDAQRIKKRIEEAEENGRNEVELQRFDAIQGFIDAENCRRKVVLNYFAEFTEQACNNCDICLDPPSTFDATEAAQKVLSCVFRVQQKGDIQHILNVLRGVKTTQVTQAQHDTLSTFAIGKDQSASYWYSIIRQLIHLGYLQQDISAKSALQLTEASRVILKGEKTLSLSTPRLQQLSYWKSATASKLMDKKLYAKLRDLRKDLARSEDVAPYIIFNDATLSELAKLKPRNEQSMLRVSGIGAIKFARYGAPFLAIINDHETFKSNA</sequence>
<dbReference type="InterPro" id="IPR001650">
    <property type="entry name" value="Helicase_C-like"/>
</dbReference>
<organism evidence="20 21">
    <name type="scientific">Thalassotalea agarivorans</name>
    <name type="common">Thalassomonas agarivorans</name>
    <dbReference type="NCBI Taxonomy" id="349064"/>
    <lineage>
        <taxon>Bacteria</taxon>
        <taxon>Pseudomonadati</taxon>
        <taxon>Pseudomonadota</taxon>
        <taxon>Gammaproteobacteria</taxon>
        <taxon>Alteromonadales</taxon>
        <taxon>Colwelliaceae</taxon>
        <taxon>Thalassotalea</taxon>
    </lineage>
</organism>
<dbReference type="FunFam" id="1.10.150.80:FF:000002">
    <property type="entry name" value="ATP-dependent DNA helicase RecQ"/>
    <property type="match status" value="1"/>
</dbReference>
<dbReference type="Gene3D" id="1.10.10.10">
    <property type="entry name" value="Winged helix-like DNA-binding domain superfamily/Winged helix DNA-binding domain"/>
    <property type="match status" value="1"/>
</dbReference>
<dbReference type="CDD" id="cd17920">
    <property type="entry name" value="DEXHc_RecQ"/>
    <property type="match status" value="1"/>
</dbReference>
<evidence type="ECO:0000256" key="4">
    <source>
        <dbReference type="ARBA" id="ARBA00022723"/>
    </source>
</evidence>
<evidence type="ECO:0000256" key="11">
    <source>
        <dbReference type="ARBA" id="ARBA00023125"/>
    </source>
</evidence>
<dbReference type="NCBIfam" id="TIGR00614">
    <property type="entry name" value="recQ_fam"/>
    <property type="match status" value="1"/>
</dbReference>
<feature type="domain" description="HRDC" evidence="17">
    <location>
        <begin position="528"/>
        <end position="608"/>
    </location>
</feature>
<evidence type="ECO:0000256" key="9">
    <source>
        <dbReference type="ARBA" id="ARBA00022833"/>
    </source>
</evidence>
<accession>A0A1I0CL10</accession>
<dbReference type="SUPFAM" id="SSF47819">
    <property type="entry name" value="HRDC-like"/>
    <property type="match status" value="1"/>
</dbReference>
<evidence type="ECO:0000256" key="12">
    <source>
        <dbReference type="ARBA" id="ARBA00023172"/>
    </source>
</evidence>
<dbReference type="PROSITE" id="PS51194">
    <property type="entry name" value="HELICASE_CTER"/>
    <property type="match status" value="1"/>
</dbReference>
<dbReference type="AlphaFoldDB" id="A0A1I0CL10"/>
<dbReference type="InterPro" id="IPR006293">
    <property type="entry name" value="DNA_helicase_ATP-dep_RecQ_bac"/>
</dbReference>
<dbReference type="InterPro" id="IPR044876">
    <property type="entry name" value="HRDC_dom_sf"/>
</dbReference>
<keyword evidence="12" id="KW-0233">DNA recombination</keyword>
<reference evidence="20 21" key="1">
    <citation type="submission" date="2016-10" db="EMBL/GenBank/DDBJ databases">
        <authorList>
            <person name="de Groot N.N."/>
        </authorList>
    </citation>
    <scope>NUCLEOTIDE SEQUENCE [LARGE SCALE GENOMIC DNA]</scope>
    <source>
        <strain evidence="20 21">DSM 19706</strain>
    </source>
</reference>
<protein>
    <recommendedName>
        <fullName evidence="16">DNA helicase RecQ</fullName>
        <ecNumber evidence="16">5.6.2.4</ecNumber>
    </recommendedName>
</protein>
<keyword evidence="8 20" id="KW-0347">Helicase</keyword>